<dbReference type="CDD" id="cd01300">
    <property type="entry name" value="YtcJ_like"/>
    <property type="match status" value="1"/>
</dbReference>
<dbReference type="EMBL" id="JFBM01000006">
    <property type="protein sequence ID" value="KFU81685.1"/>
    <property type="molecule type" value="Genomic_DNA"/>
</dbReference>
<dbReference type="AlphaFoldDB" id="A0A2P2FYB5"/>
<dbReference type="PANTHER" id="PTHR22642">
    <property type="entry name" value="IMIDAZOLONEPROPIONASE"/>
    <property type="match status" value="1"/>
</dbReference>
<evidence type="ECO:0000313" key="3">
    <source>
        <dbReference type="Proteomes" id="UP000256220"/>
    </source>
</evidence>
<evidence type="ECO:0000313" key="2">
    <source>
        <dbReference type="EMBL" id="KFU81685.1"/>
    </source>
</evidence>
<dbReference type="GO" id="GO:0016810">
    <property type="term" value="F:hydrolase activity, acting on carbon-nitrogen (but not peptide) bonds"/>
    <property type="evidence" value="ECO:0007669"/>
    <property type="project" value="InterPro"/>
</dbReference>
<keyword evidence="3" id="KW-1185">Reference proteome</keyword>
<dbReference type="Gene3D" id="2.30.40.10">
    <property type="entry name" value="Urease, subunit C, domain 1"/>
    <property type="match status" value="1"/>
</dbReference>
<sequence>MRVDTVYENARFLTGTEDSVALAVLNGRIVALGDDAAALSAKRRVDLGGSVVVPGFHDAHNHMAWFGMALDDVALSDCRSVDEVYDAVARRAAETPPGGWIIGSGYDQNKLVGGHPTRQGLDRAAPGHLVRLKHTSGHMTVVNSAVLERLDLENVPLGGDVVRDEDGSPTGLLREQAQLMLRPLTYPTPVERVVRGLDRASERYLAEGITSVQEAGIGGGLVGETPAELAAYQLARERGVLRVRSTVMVAASVLHDLDAGARSEARFPAEEPSALYGLDLGMRTGFGDEWLRIGAMKLFADGSLIGRTCAMHEPFAGEPDNVGYFQVPEDEIARTIAAAHKAGWQIATHAIGDRAITVVLDAYEAALKADPRPDHRHRIEHCAVLRPGELKRLASLGLIASPQGRFVNEIGDGMRAALGPEREPWCYRLKSLLDAGCVLPASSDRPVVEGAPLLALADMVRRKTASGVVLGPDERLTPAEALRAYTYGSAYAAFAEKDLGTLEIGKLADFAVLSADPTDESTWDSIHVVATAVGGDIVYERS</sequence>
<dbReference type="PANTHER" id="PTHR22642:SF2">
    <property type="entry name" value="PROTEIN LONG AFTER FAR-RED 3"/>
    <property type="match status" value="1"/>
</dbReference>
<dbReference type="InterPro" id="IPR013108">
    <property type="entry name" value="Amidohydro_3"/>
</dbReference>
<comment type="caution">
    <text evidence="2">The sequence shown here is derived from an EMBL/GenBank/DDBJ whole genome shotgun (WGS) entry which is preliminary data.</text>
</comment>
<gene>
    <name evidence="2" type="ORF">BB31_09950</name>
</gene>
<protein>
    <submittedName>
        <fullName evidence="2">Hydrolase</fullName>
    </submittedName>
</protein>
<accession>A0A2P2FYB5</accession>
<dbReference type="InterPro" id="IPR033932">
    <property type="entry name" value="YtcJ-like"/>
</dbReference>
<name>A0A2P2FYB5_AMYLU</name>
<dbReference type="RefSeq" id="WP_034308642.1">
    <property type="nucleotide sequence ID" value="NZ_JFBM01000006.1"/>
</dbReference>
<dbReference type="SUPFAM" id="SSF51556">
    <property type="entry name" value="Metallo-dependent hydrolases"/>
    <property type="match status" value="1"/>
</dbReference>
<feature type="domain" description="Amidohydrolase 3" evidence="1">
    <location>
        <begin position="45"/>
        <end position="539"/>
    </location>
</feature>
<dbReference type="Gene3D" id="3.20.20.140">
    <property type="entry name" value="Metal-dependent hydrolases"/>
    <property type="match status" value="1"/>
</dbReference>
<reference evidence="2 3" key="1">
    <citation type="journal article" date="2014" name="Genome Announc.">
        <title>Draft Genome Sequence of Amycolatopsis lurida NRRL 2430, Producer of the Glycopeptide Family Antibiotic Ristocetin.</title>
        <authorList>
            <person name="Kwun M.J."/>
            <person name="Hong H.J."/>
        </authorList>
    </citation>
    <scope>NUCLEOTIDE SEQUENCE [LARGE SCALE GENOMIC DNA]</scope>
    <source>
        <strain evidence="2 3">NRRL 2430</strain>
    </source>
</reference>
<proteinExistence type="predicted"/>
<dbReference type="Gene3D" id="3.10.310.70">
    <property type="match status" value="1"/>
</dbReference>
<dbReference type="InterPro" id="IPR011059">
    <property type="entry name" value="Metal-dep_hydrolase_composite"/>
</dbReference>
<keyword evidence="2" id="KW-0378">Hydrolase</keyword>
<dbReference type="SUPFAM" id="SSF51338">
    <property type="entry name" value="Composite domain of metallo-dependent hydrolases"/>
    <property type="match status" value="1"/>
</dbReference>
<dbReference type="Pfam" id="PF07969">
    <property type="entry name" value="Amidohydro_3"/>
    <property type="match status" value="1"/>
</dbReference>
<dbReference type="Proteomes" id="UP000256220">
    <property type="component" value="Unassembled WGS sequence"/>
</dbReference>
<evidence type="ECO:0000259" key="1">
    <source>
        <dbReference type="Pfam" id="PF07969"/>
    </source>
</evidence>
<dbReference type="InterPro" id="IPR032466">
    <property type="entry name" value="Metal_Hydrolase"/>
</dbReference>
<organism evidence="2 3">
    <name type="scientific">Amycolatopsis lurida NRRL 2430</name>
    <dbReference type="NCBI Taxonomy" id="1460371"/>
    <lineage>
        <taxon>Bacteria</taxon>
        <taxon>Bacillati</taxon>
        <taxon>Actinomycetota</taxon>
        <taxon>Actinomycetes</taxon>
        <taxon>Pseudonocardiales</taxon>
        <taxon>Pseudonocardiaceae</taxon>
        <taxon>Amycolatopsis</taxon>
    </lineage>
</organism>